<keyword evidence="2" id="KW-1185">Reference proteome</keyword>
<organism evidence="1 2">
    <name type="scientific">Labrys monachus</name>
    <dbReference type="NCBI Taxonomy" id="217067"/>
    <lineage>
        <taxon>Bacteria</taxon>
        <taxon>Pseudomonadati</taxon>
        <taxon>Pseudomonadota</taxon>
        <taxon>Alphaproteobacteria</taxon>
        <taxon>Hyphomicrobiales</taxon>
        <taxon>Xanthobacteraceae</taxon>
        <taxon>Labrys</taxon>
    </lineage>
</organism>
<comment type="caution">
    <text evidence="1">The sequence shown here is derived from an EMBL/GenBank/DDBJ whole genome shotgun (WGS) entry which is preliminary data.</text>
</comment>
<dbReference type="Proteomes" id="UP001237448">
    <property type="component" value="Unassembled WGS sequence"/>
</dbReference>
<dbReference type="InterPro" id="IPR005624">
    <property type="entry name" value="PduO/GlcC-like"/>
</dbReference>
<sequence length="161" mass="16139">MSDQDDTGTPMRSAPPAGAALRPAVKLTHEGAMFVLNAAVAAATNLTVPQCIAIVDEGCNLLAFLRMDGSRVLSVESATRKAMTAATTGLPTGNIPPDKALALAEATGGRMTNLLGGLPLLVNGQIVGGIGVGSGTGEQDLEIAKAAVAAFETQIGEGNIT</sequence>
<evidence type="ECO:0000313" key="1">
    <source>
        <dbReference type="EMBL" id="MDQ0390418.1"/>
    </source>
</evidence>
<dbReference type="Gene3D" id="3.30.450.150">
    <property type="entry name" value="Haem-degrading domain"/>
    <property type="match status" value="1"/>
</dbReference>
<dbReference type="SUPFAM" id="SSF143744">
    <property type="entry name" value="GlcG-like"/>
    <property type="match status" value="1"/>
</dbReference>
<dbReference type="EMBL" id="JAUSVK010000001">
    <property type="protein sequence ID" value="MDQ0390418.1"/>
    <property type="molecule type" value="Genomic_DNA"/>
</dbReference>
<dbReference type="InterPro" id="IPR038084">
    <property type="entry name" value="PduO/GlcC-like_sf"/>
</dbReference>
<gene>
    <name evidence="1" type="ORF">J3R73_000210</name>
</gene>
<dbReference type="InterPro" id="IPR052517">
    <property type="entry name" value="GlcG_carb_metab_protein"/>
</dbReference>
<dbReference type="PANTHER" id="PTHR34309">
    <property type="entry name" value="SLR1406 PROTEIN"/>
    <property type="match status" value="1"/>
</dbReference>
<name>A0ABU0F727_9HYPH</name>
<accession>A0ABU0F727</accession>
<protein>
    <submittedName>
        <fullName evidence="1">Uncharacterized protein GlcG (DUF336 family)</fullName>
    </submittedName>
</protein>
<dbReference type="RefSeq" id="WP_307421604.1">
    <property type="nucleotide sequence ID" value="NZ_JAUSVK010000001.1"/>
</dbReference>
<dbReference type="Pfam" id="PF03928">
    <property type="entry name" value="HbpS-like"/>
    <property type="match status" value="1"/>
</dbReference>
<proteinExistence type="predicted"/>
<reference evidence="1 2" key="1">
    <citation type="submission" date="2023-07" db="EMBL/GenBank/DDBJ databases">
        <title>Genomic Encyclopedia of Type Strains, Phase IV (KMG-IV): sequencing the most valuable type-strain genomes for metagenomic binning, comparative biology and taxonomic classification.</title>
        <authorList>
            <person name="Goeker M."/>
        </authorList>
    </citation>
    <scope>NUCLEOTIDE SEQUENCE [LARGE SCALE GENOMIC DNA]</scope>
    <source>
        <strain evidence="1 2">DSM 5896</strain>
    </source>
</reference>
<evidence type="ECO:0000313" key="2">
    <source>
        <dbReference type="Proteomes" id="UP001237448"/>
    </source>
</evidence>
<dbReference type="PANTHER" id="PTHR34309:SF1">
    <property type="entry name" value="PROTEIN GLCG"/>
    <property type="match status" value="1"/>
</dbReference>